<sequence length="142" mass="16862">MIKEFNINQLDEVMKIWLEVNEDAHSFISKEYWNNNYELVKSLLPDANIYVFEEDNIIKGFIGIIEDGYIAGIFIKNEYQREGIGHKLIEYSKSKYKELSLNVYAKNENALNFYYKNNFKVLGSKINEETNELEYTMVYKNN</sequence>
<name>A0A174I7K7_9CLOT</name>
<dbReference type="InterPro" id="IPR000182">
    <property type="entry name" value="GNAT_dom"/>
</dbReference>
<proteinExistence type="predicted"/>
<dbReference type="RefSeq" id="WP_055266876.1">
    <property type="nucleotide sequence ID" value="NZ_CABIXQ010000017.1"/>
</dbReference>
<evidence type="ECO:0000313" key="4">
    <source>
        <dbReference type="EMBL" id="CUO83172.1"/>
    </source>
</evidence>
<dbReference type="NCBIfam" id="NF007853">
    <property type="entry name" value="PRK10562.1"/>
    <property type="match status" value="1"/>
</dbReference>
<dbReference type="EC" id="2.3.1.-" evidence="4"/>
<dbReference type="Pfam" id="PF13673">
    <property type="entry name" value="Acetyltransf_10"/>
    <property type="match status" value="1"/>
</dbReference>
<evidence type="ECO:0000256" key="1">
    <source>
        <dbReference type="ARBA" id="ARBA00022679"/>
    </source>
</evidence>
<dbReference type="AlphaFoldDB" id="A0A174I7K7"/>
<keyword evidence="2 4" id="KW-0012">Acyltransferase</keyword>
<dbReference type="GO" id="GO:0016747">
    <property type="term" value="F:acyltransferase activity, transferring groups other than amino-acyl groups"/>
    <property type="evidence" value="ECO:0007669"/>
    <property type="project" value="InterPro"/>
</dbReference>
<dbReference type="SUPFAM" id="SSF55729">
    <property type="entry name" value="Acyl-CoA N-acyltransferases (Nat)"/>
    <property type="match status" value="1"/>
</dbReference>
<reference evidence="4 5" key="1">
    <citation type="submission" date="2015-09" db="EMBL/GenBank/DDBJ databases">
        <authorList>
            <consortium name="Pathogen Informatics"/>
        </authorList>
    </citation>
    <scope>NUCLEOTIDE SEQUENCE [LARGE SCALE GENOMIC DNA]</scope>
    <source>
        <strain evidence="4 5">2789STDY5834856</strain>
    </source>
</reference>
<evidence type="ECO:0000313" key="5">
    <source>
        <dbReference type="Proteomes" id="UP000095594"/>
    </source>
</evidence>
<feature type="domain" description="N-acetyltransferase" evidence="3">
    <location>
        <begin position="1"/>
        <end position="142"/>
    </location>
</feature>
<dbReference type="PANTHER" id="PTHR43800">
    <property type="entry name" value="PEPTIDYL-LYSINE N-ACETYLTRANSFERASE YJAB"/>
    <property type="match status" value="1"/>
</dbReference>
<evidence type="ECO:0000259" key="3">
    <source>
        <dbReference type="PROSITE" id="PS51186"/>
    </source>
</evidence>
<accession>A0A174I7K7</accession>
<organism evidence="4 5">
    <name type="scientific">Clostridium disporicum</name>
    <dbReference type="NCBI Taxonomy" id="84024"/>
    <lineage>
        <taxon>Bacteria</taxon>
        <taxon>Bacillati</taxon>
        <taxon>Bacillota</taxon>
        <taxon>Clostridia</taxon>
        <taxon>Eubacteriales</taxon>
        <taxon>Clostridiaceae</taxon>
        <taxon>Clostridium</taxon>
    </lineage>
</organism>
<dbReference type="PROSITE" id="PS51186">
    <property type="entry name" value="GNAT"/>
    <property type="match status" value="1"/>
</dbReference>
<dbReference type="OrthoDB" id="88131at2"/>
<dbReference type="EMBL" id="CYZX01000017">
    <property type="protein sequence ID" value="CUO83172.1"/>
    <property type="molecule type" value="Genomic_DNA"/>
</dbReference>
<protein>
    <submittedName>
        <fullName evidence="4">Acetyltransferase</fullName>
        <ecNumber evidence="4">2.3.1.-</ecNumber>
    </submittedName>
</protein>
<evidence type="ECO:0000256" key="2">
    <source>
        <dbReference type="ARBA" id="ARBA00023315"/>
    </source>
</evidence>
<dbReference type="InterPro" id="IPR016181">
    <property type="entry name" value="Acyl_CoA_acyltransferase"/>
</dbReference>
<keyword evidence="1 4" id="KW-0808">Transferase</keyword>
<dbReference type="PANTHER" id="PTHR43800:SF1">
    <property type="entry name" value="PEPTIDYL-LYSINE N-ACETYLTRANSFERASE YJAB"/>
    <property type="match status" value="1"/>
</dbReference>
<dbReference type="CDD" id="cd04301">
    <property type="entry name" value="NAT_SF"/>
    <property type="match status" value="1"/>
</dbReference>
<dbReference type="Gene3D" id="3.40.630.30">
    <property type="match status" value="1"/>
</dbReference>
<dbReference type="Proteomes" id="UP000095594">
    <property type="component" value="Unassembled WGS sequence"/>
</dbReference>
<gene>
    <name evidence="4" type="primary">yjaB</name>
    <name evidence="4" type="ORF">ERS852471_02409</name>
</gene>